<dbReference type="GO" id="GO:0006260">
    <property type="term" value="P:DNA replication"/>
    <property type="evidence" value="ECO:0007669"/>
    <property type="project" value="TreeGrafter"/>
</dbReference>
<dbReference type="EMBL" id="BHVZ01000002">
    <property type="protein sequence ID" value="GCB29469.1"/>
    <property type="molecule type" value="Genomic_DNA"/>
</dbReference>
<gene>
    <name evidence="2" type="primary">xkdC</name>
    <name evidence="2" type="ORF">KGMB03357_11300</name>
</gene>
<evidence type="ECO:0000313" key="2">
    <source>
        <dbReference type="EMBL" id="GCB29469.1"/>
    </source>
</evidence>
<dbReference type="InterPro" id="IPR027417">
    <property type="entry name" value="P-loop_NTPase"/>
</dbReference>
<dbReference type="SUPFAM" id="SSF52540">
    <property type="entry name" value="P-loop containing nucleoside triphosphate hydrolases"/>
    <property type="match status" value="1"/>
</dbReference>
<accession>A0A401LD46</accession>
<dbReference type="Pfam" id="PF01695">
    <property type="entry name" value="IstB_IS21"/>
    <property type="match status" value="1"/>
</dbReference>
<reference evidence="2 3" key="1">
    <citation type="submission" date="2018-10" db="EMBL/GenBank/DDBJ databases">
        <title>Draft Genome Sequence of Anaerotignum sp. KCTC 15736.</title>
        <authorList>
            <person name="Choi S.H."/>
            <person name="Kim J.S."/>
            <person name="Kang S.W."/>
            <person name="Lee J.S."/>
            <person name="Park S.H."/>
        </authorList>
    </citation>
    <scope>NUCLEOTIDE SEQUENCE [LARGE SCALE GENOMIC DNA]</scope>
    <source>
        <strain evidence="2 3">KCTC 15736</strain>
    </source>
</reference>
<dbReference type="AlphaFoldDB" id="A0A401LD46"/>
<feature type="domain" description="IstB-like ATP-binding" evidence="1">
    <location>
        <begin position="67"/>
        <end position="212"/>
    </location>
</feature>
<dbReference type="Proteomes" id="UP000287361">
    <property type="component" value="Unassembled WGS sequence"/>
</dbReference>
<dbReference type="PANTHER" id="PTHR30050:SF10">
    <property type="entry name" value="PHAGE-LIKE ELEMENT PBSX PROTEIN XKDC"/>
    <property type="match status" value="1"/>
</dbReference>
<dbReference type="OrthoDB" id="9776217at2"/>
<dbReference type="PANTHER" id="PTHR30050">
    <property type="entry name" value="CHROMOSOMAL REPLICATION INITIATOR PROTEIN DNAA"/>
    <property type="match status" value="1"/>
</dbReference>
<sequence>MVDVKALMQAAKNTTALSCEERMALYNSRRGDLMGYDCPICRNKGFVFLMKDGYEYTMECECMEKRRGKWRLQKSGLQDMAERYRFETYEAKTSWQKSILAAAECFCEEGEGWFYIGGQVGAGKTHICTAIANRLMLQGKGVRYMIWTEEATKLKALKTDDEGYEREINKWKTAEVLYIDDFLKTRNGVLPTDGDINLAFEIINARYNNRTLRTIFSGERGLNEIMELDEAMGSRIYQRCGKYKLKIGWGEGRNYRTREEGVV</sequence>
<evidence type="ECO:0000259" key="1">
    <source>
        <dbReference type="Pfam" id="PF01695"/>
    </source>
</evidence>
<proteinExistence type="predicted"/>
<comment type="caution">
    <text evidence="2">The sequence shown here is derived from an EMBL/GenBank/DDBJ whole genome shotgun (WGS) entry which is preliminary data.</text>
</comment>
<organism evidence="2 3">
    <name type="scientific">Anaerotignum faecicola</name>
    <dbReference type="NCBI Taxonomy" id="2358141"/>
    <lineage>
        <taxon>Bacteria</taxon>
        <taxon>Bacillati</taxon>
        <taxon>Bacillota</taxon>
        <taxon>Clostridia</taxon>
        <taxon>Lachnospirales</taxon>
        <taxon>Anaerotignaceae</taxon>
        <taxon>Anaerotignum</taxon>
    </lineage>
</organism>
<evidence type="ECO:0000313" key="3">
    <source>
        <dbReference type="Proteomes" id="UP000287361"/>
    </source>
</evidence>
<name>A0A401LD46_9FIRM</name>
<protein>
    <submittedName>
        <fullName evidence="2">Phage-like element PBSX protein XkdC</fullName>
    </submittedName>
</protein>
<dbReference type="InterPro" id="IPR002611">
    <property type="entry name" value="IstB_ATP-bd"/>
</dbReference>
<dbReference type="GO" id="GO:0005524">
    <property type="term" value="F:ATP binding"/>
    <property type="evidence" value="ECO:0007669"/>
    <property type="project" value="InterPro"/>
</dbReference>
<dbReference type="Gene3D" id="3.40.50.300">
    <property type="entry name" value="P-loop containing nucleotide triphosphate hydrolases"/>
    <property type="match status" value="1"/>
</dbReference>
<keyword evidence="3" id="KW-1185">Reference proteome</keyword>